<keyword evidence="1" id="KW-0472">Membrane</keyword>
<keyword evidence="3" id="KW-1185">Reference proteome</keyword>
<gene>
    <name evidence="2" type="ORF">BJY28_003022</name>
</gene>
<evidence type="ECO:0008006" key="4">
    <source>
        <dbReference type="Google" id="ProtNLM"/>
    </source>
</evidence>
<dbReference type="EMBL" id="JACBZX010000001">
    <property type="protein sequence ID" value="NYG38553.1"/>
    <property type="molecule type" value="Genomic_DNA"/>
</dbReference>
<evidence type="ECO:0000313" key="3">
    <source>
        <dbReference type="Proteomes" id="UP000592181"/>
    </source>
</evidence>
<organism evidence="2 3">
    <name type="scientific">Janibacter alkaliphilus</name>
    <dbReference type="NCBI Taxonomy" id="1069963"/>
    <lineage>
        <taxon>Bacteria</taxon>
        <taxon>Bacillati</taxon>
        <taxon>Actinomycetota</taxon>
        <taxon>Actinomycetes</taxon>
        <taxon>Micrococcales</taxon>
        <taxon>Intrasporangiaceae</taxon>
        <taxon>Janibacter</taxon>
    </lineage>
</organism>
<feature type="transmembrane region" description="Helical" evidence="1">
    <location>
        <begin position="409"/>
        <end position="436"/>
    </location>
</feature>
<feature type="transmembrane region" description="Helical" evidence="1">
    <location>
        <begin position="78"/>
        <end position="96"/>
    </location>
</feature>
<dbReference type="RefSeq" id="WP_179463731.1">
    <property type="nucleotide sequence ID" value="NZ_JACBZX010000001.1"/>
</dbReference>
<feature type="transmembrane region" description="Helical" evidence="1">
    <location>
        <begin position="340"/>
        <end position="362"/>
    </location>
</feature>
<feature type="transmembrane region" description="Helical" evidence="1">
    <location>
        <begin position="294"/>
        <end position="314"/>
    </location>
</feature>
<keyword evidence="1" id="KW-0812">Transmembrane</keyword>
<sequence length="474" mass="48383">MAEQAPALDTAVDAAGSRSRVAGALTVLRRGSSAGSAGGVAYVVYVVALLAAVYGFPYGRTIFASLGSDQVERLARDPLTIVLVAVGYLGLLLVALRGARITGPVAPPPVWTRHVVAAPVDRALALRRWWWLALGGVVGTGLVLALFLGLSLWSAGVTGPLGAALCALVGALAGLLVARVWLTGQALVEPDLAGQSAWRPAGQLRRLSVTSLLAQAERTTLVAGGALLGQSSVLREQLVRSPRAGRARLRPGRGIVLRRDLLAVRRGTGWVVPSLLLLVAGWVLARTVLDDLPLLLPVGAVLLHLGVSGWSLGLRAQADRSGAPPLLGWSAEGEALRHQALPALAGVLLPTLAAAAVLVIGGSPGGRAVDGVSWAGALLLAAALVPVCLAAVTWAAFRSPPAIQAVPPRSMIIMLILWWLGPMLLVVAVAGVAWWWGGGSLAATSVIAAGLGGGLLLLVLVTVVGPGRATILGG</sequence>
<feature type="transmembrane region" description="Helical" evidence="1">
    <location>
        <begin position="161"/>
        <end position="182"/>
    </location>
</feature>
<evidence type="ECO:0000256" key="1">
    <source>
        <dbReference type="SAM" id="Phobius"/>
    </source>
</evidence>
<feature type="transmembrane region" description="Helical" evidence="1">
    <location>
        <begin position="129"/>
        <end position="155"/>
    </location>
</feature>
<feature type="transmembrane region" description="Helical" evidence="1">
    <location>
        <begin position="39"/>
        <end position="58"/>
    </location>
</feature>
<evidence type="ECO:0000313" key="2">
    <source>
        <dbReference type="EMBL" id="NYG38553.1"/>
    </source>
</evidence>
<keyword evidence="1" id="KW-1133">Transmembrane helix</keyword>
<dbReference type="AlphaFoldDB" id="A0A852XCW1"/>
<feature type="transmembrane region" description="Helical" evidence="1">
    <location>
        <begin position="374"/>
        <end position="397"/>
    </location>
</feature>
<name>A0A852XCW1_9MICO</name>
<protein>
    <recommendedName>
        <fullName evidence="4">ABC-2 type transport system permease protein</fullName>
    </recommendedName>
</protein>
<accession>A0A852XCW1</accession>
<proteinExistence type="predicted"/>
<feature type="transmembrane region" description="Helical" evidence="1">
    <location>
        <begin position="442"/>
        <end position="464"/>
    </location>
</feature>
<reference evidence="2 3" key="1">
    <citation type="submission" date="2020-07" db="EMBL/GenBank/DDBJ databases">
        <title>Sequencing the genomes of 1000 actinobacteria strains.</title>
        <authorList>
            <person name="Klenk H.-P."/>
        </authorList>
    </citation>
    <scope>NUCLEOTIDE SEQUENCE [LARGE SCALE GENOMIC DNA]</scope>
    <source>
        <strain evidence="2 3">DSM 24723</strain>
    </source>
</reference>
<comment type="caution">
    <text evidence="2">The sequence shown here is derived from an EMBL/GenBank/DDBJ whole genome shotgun (WGS) entry which is preliminary data.</text>
</comment>
<dbReference type="Proteomes" id="UP000592181">
    <property type="component" value="Unassembled WGS sequence"/>
</dbReference>
<feature type="transmembrane region" description="Helical" evidence="1">
    <location>
        <begin position="267"/>
        <end position="288"/>
    </location>
</feature>